<evidence type="ECO:0000313" key="2">
    <source>
        <dbReference type="EMBL" id="SUZ09320.1"/>
    </source>
</evidence>
<gene>
    <name evidence="2" type="ORF">BGT96224V2_LOCUS2453</name>
</gene>
<protein>
    <submittedName>
        <fullName evidence="2">Bgt-1617</fullName>
    </submittedName>
</protein>
<proteinExistence type="predicted"/>
<dbReference type="PANTHER" id="PTHR43377:SF12">
    <property type="entry name" value="BINDING ROSSMANN FOLD OXIDOREDUCTASE, PUTATIVE (AFU_ORTHOLOGUE AFUA_3G11840)-RELATED"/>
    <property type="match status" value="1"/>
</dbReference>
<accession>A0A381L721</accession>
<dbReference type="AlphaFoldDB" id="A0A381L721"/>
<dbReference type="EMBL" id="UIGY01000047">
    <property type="protein sequence ID" value="SUZ09320.1"/>
    <property type="molecule type" value="Genomic_DNA"/>
</dbReference>
<dbReference type="InterPro" id="IPR051450">
    <property type="entry name" value="Gfo/Idh/MocA_Oxidoreductases"/>
</dbReference>
<dbReference type="SUPFAM" id="SSF51735">
    <property type="entry name" value="NAD(P)-binding Rossmann-fold domains"/>
    <property type="match status" value="1"/>
</dbReference>
<name>A0A381L721_BLUGR</name>
<sequence length="536" mass="59769">MDRGDKILNTEESSSPKILIIGAGARGNAYARAICNSTNGKLLCVAEPILNKRKRFGEQFIWGKSRSYEGQEFESWQDFLVWEQARRSKASDGEKVPEGVDAIFICILDELHKDAIVGLAPLGLHIMCEKPLATSLNDCILIYKSLLPNLPDATPTKLFAIGHVLRYSPHNMLLRKLLLEDKVIGEIMSINHTEPVGWWHFAHSYVRGNWRKVSTSAPSLLTKSCHDLDLLLWILCSPPVSESGQQPHLPTTISSMGSVQYFNQSKKPTIAGSATNCLECPAENECKFSAKKIYLGDRHQGLQSGNRSWPINILLPDIEECITLGGYASGEAALIAKLAEDYDSSTPTYEISAKNWFGRCVFESDNDVCDNQVVLMSWDNEPHSSTNCDTKSSLDHRGAKTAVFHMVAHTHKICKRYSNIYGSDGEIYADSETITVQDFKHGTRKTYTPPKAGGGHGGGDEGLARQFIYAIDQVKNYGLSVDEAQRAYIKCTLEEVIRSHAIVFAAEEARLTRQVLDFPEWWRDKVQTNLVADNRL</sequence>
<organism evidence="2">
    <name type="scientific">Blumeria graminis f. sp. tritici 96224</name>
    <dbReference type="NCBI Taxonomy" id="1268274"/>
    <lineage>
        <taxon>Eukaryota</taxon>
        <taxon>Fungi</taxon>
        <taxon>Dikarya</taxon>
        <taxon>Ascomycota</taxon>
        <taxon>Pezizomycotina</taxon>
        <taxon>Leotiomycetes</taxon>
        <taxon>Erysiphales</taxon>
        <taxon>Erysiphaceae</taxon>
        <taxon>Blumeria</taxon>
    </lineage>
</organism>
<dbReference type="Gene3D" id="3.30.360.10">
    <property type="entry name" value="Dihydrodipicolinate Reductase, domain 2"/>
    <property type="match status" value="2"/>
</dbReference>
<dbReference type="InterPro" id="IPR036291">
    <property type="entry name" value="NAD(P)-bd_dom_sf"/>
</dbReference>
<dbReference type="GO" id="GO:0000166">
    <property type="term" value="F:nucleotide binding"/>
    <property type="evidence" value="ECO:0007669"/>
    <property type="project" value="InterPro"/>
</dbReference>
<reference evidence="2" key="1">
    <citation type="submission" date="2018-07" db="EMBL/GenBank/DDBJ databases">
        <authorList>
            <person name="Quirk P.G."/>
            <person name="Krulwich T.A."/>
        </authorList>
    </citation>
    <scope>NUCLEOTIDE SEQUENCE</scope>
    <source>
        <strain evidence="2">96224</strain>
    </source>
</reference>
<dbReference type="SUPFAM" id="SSF55347">
    <property type="entry name" value="Glyceraldehyde-3-phosphate dehydrogenase-like, C-terminal domain"/>
    <property type="match status" value="1"/>
</dbReference>
<dbReference type="PANTHER" id="PTHR43377">
    <property type="entry name" value="BILIVERDIN REDUCTASE A"/>
    <property type="match status" value="1"/>
</dbReference>
<feature type="domain" description="Gfo/Idh/MocA-like oxidoreductase N-terminal" evidence="1">
    <location>
        <begin position="17"/>
        <end position="140"/>
    </location>
</feature>
<dbReference type="Gene3D" id="3.40.50.720">
    <property type="entry name" value="NAD(P)-binding Rossmann-like Domain"/>
    <property type="match status" value="1"/>
</dbReference>
<dbReference type="InterPro" id="IPR000683">
    <property type="entry name" value="Gfo/Idh/MocA-like_OxRdtase_N"/>
</dbReference>
<dbReference type="OrthoDB" id="2129491at2759"/>
<dbReference type="Pfam" id="PF01408">
    <property type="entry name" value="GFO_IDH_MocA"/>
    <property type="match status" value="1"/>
</dbReference>
<evidence type="ECO:0000259" key="1">
    <source>
        <dbReference type="Pfam" id="PF01408"/>
    </source>
</evidence>